<dbReference type="GO" id="GO:0005886">
    <property type="term" value="C:plasma membrane"/>
    <property type="evidence" value="ECO:0007669"/>
    <property type="project" value="UniProtKB-SubCell"/>
</dbReference>
<feature type="transmembrane region" description="Helical" evidence="6">
    <location>
        <begin position="35"/>
        <end position="58"/>
    </location>
</feature>
<dbReference type="PROSITE" id="PS50928">
    <property type="entry name" value="ABC_TM1"/>
    <property type="match status" value="1"/>
</dbReference>
<keyword evidence="4 6" id="KW-1133">Transmembrane helix</keyword>
<dbReference type="InterPro" id="IPR000515">
    <property type="entry name" value="MetI-like"/>
</dbReference>
<gene>
    <name evidence="7" type="ORF">FY550_12735</name>
</gene>
<dbReference type="Pfam" id="PF00528">
    <property type="entry name" value="BPD_transp_1"/>
    <property type="match status" value="1"/>
</dbReference>
<feature type="transmembrane region" description="Helical" evidence="6">
    <location>
        <begin position="162"/>
        <end position="182"/>
    </location>
</feature>
<feature type="transmembrane region" description="Helical" evidence="6">
    <location>
        <begin position="79"/>
        <end position="106"/>
    </location>
</feature>
<dbReference type="InterPro" id="IPR051204">
    <property type="entry name" value="ABC_transp_perm/SBD"/>
</dbReference>
<accession>A0A1S1NUW9</accession>
<evidence type="ECO:0000256" key="5">
    <source>
        <dbReference type="ARBA" id="ARBA00023136"/>
    </source>
</evidence>
<dbReference type="EMBL" id="CP043420">
    <property type="protein sequence ID" value="QEL11916.1"/>
    <property type="molecule type" value="Genomic_DNA"/>
</dbReference>
<dbReference type="RefSeq" id="WP_070978552.1">
    <property type="nucleotide sequence ID" value="NZ_CP043420.1"/>
</dbReference>
<sequence length="226" mass="23681">MNDSFVGLLQGLIGWLSDPAHWQGSNGIVERILEHVFYMLVSTLAGALIALPIGIGLGHSGRGGLLAINLANIGRAVPSFGVIIFVFLLVGYGVIPVIVALVALAIPPMVTNSLVGMRNVDPAVRQAATAVGMTNWQQLWRVELPIAMPLIMAGVRTSAVQVMSTATLAAYVGLGGLGRYLIDGLAVRDLVQVLVGAVLVAILAIATELAFAGLQRLVTARGLRHH</sequence>
<dbReference type="OrthoDB" id="9801163at2"/>
<dbReference type="Gene3D" id="1.10.3720.10">
    <property type="entry name" value="MetI-like"/>
    <property type="match status" value="1"/>
</dbReference>
<keyword evidence="3 6" id="KW-0812">Transmembrane</keyword>
<name>A0A1S1NUW9_9GAMM</name>
<dbReference type="KEGG" id="kuy:FY550_12735"/>
<dbReference type="GO" id="GO:0055085">
    <property type="term" value="P:transmembrane transport"/>
    <property type="evidence" value="ECO:0007669"/>
    <property type="project" value="InterPro"/>
</dbReference>
<dbReference type="AlphaFoldDB" id="A0A1S1NUW9"/>
<evidence type="ECO:0000313" key="8">
    <source>
        <dbReference type="Proteomes" id="UP000322553"/>
    </source>
</evidence>
<protein>
    <submittedName>
        <fullName evidence="7">ABC transporter permease</fullName>
    </submittedName>
</protein>
<keyword evidence="8" id="KW-1185">Reference proteome</keyword>
<organism evidence="7 8">
    <name type="scientific">Kushneria phosphatilytica</name>
    <dbReference type="NCBI Taxonomy" id="657387"/>
    <lineage>
        <taxon>Bacteria</taxon>
        <taxon>Pseudomonadati</taxon>
        <taxon>Pseudomonadota</taxon>
        <taxon>Gammaproteobacteria</taxon>
        <taxon>Oceanospirillales</taxon>
        <taxon>Halomonadaceae</taxon>
        <taxon>Kushneria</taxon>
    </lineage>
</organism>
<reference evidence="7 8" key="1">
    <citation type="submission" date="2019-08" db="EMBL/GenBank/DDBJ databases">
        <title>Complete genome sequence of Kushneria sp. YCWA18, a halophilic phosphate-solubilizing bacterium isolated from Daqiao saltern in China.</title>
        <authorList>
            <person name="Du G.-X."/>
            <person name="Qu L.-Y."/>
        </authorList>
    </citation>
    <scope>NUCLEOTIDE SEQUENCE [LARGE SCALE GENOMIC DNA]</scope>
    <source>
        <strain evidence="7 8">YCWA18</strain>
    </source>
</reference>
<evidence type="ECO:0000256" key="2">
    <source>
        <dbReference type="ARBA" id="ARBA00022448"/>
    </source>
</evidence>
<evidence type="ECO:0000313" key="7">
    <source>
        <dbReference type="EMBL" id="QEL11916.1"/>
    </source>
</evidence>
<dbReference type="InterPro" id="IPR035906">
    <property type="entry name" value="MetI-like_sf"/>
</dbReference>
<keyword evidence="2 6" id="KW-0813">Transport</keyword>
<dbReference type="Proteomes" id="UP000322553">
    <property type="component" value="Chromosome"/>
</dbReference>
<comment type="similarity">
    <text evidence="6">Belongs to the binding-protein-dependent transport system permease family.</text>
</comment>
<dbReference type="PANTHER" id="PTHR30177">
    <property type="entry name" value="GLYCINE BETAINE/L-PROLINE TRANSPORT SYSTEM PERMEASE PROTEIN PROW"/>
    <property type="match status" value="1"/>
</dbReference>
<evidence type="ECO:0000256" key="1">
    <source>
        <dbReference type="ARBA" id="ARBA00004651"/>
    </source>
</evidence>
<dbReference type="GO" id="GO:0031460">
    <property type="term" value="P:glycine betaine transport"/>
    <property type="evidence" value="ECO:0007669"/>
    <property type="project" value="TreeGrafter"/>
</dbReference>
<keyword evidence="5 6" id="KW-0472">Membrane</keyword>
<dbReference type="SUPFAM" id="SSF161098">
    <property type="entry name" value="MetI-like"/>
    <property type="match status" value="1"/>
</dbReference>
<comment type="subcellular location">
    <subcellularLocation>
        <location evidence="1 6">Cell membrane</location>
        <topology evidence="1 6">Multi-pass membrane protein</topology>
    </subcellularLocation>
</comment>
<feature type="transmembrane region" description="Helical" evidence="6">
    <location>
        <begin position="194"/>
        <end position="214"/>
    </location>
</feature>
<dbReference type="CDD" id="cd06261">
    <property type="entry name" value="TM_PBP2"/>
    <property type="match status" value="1"/>
</dbReference>
<evidence type="ECO:0000256" key="3">
    <source>
        <dbReference type="ARBA" id="ARBA00022692"/>
    </source>
</evidence>
<evidence type="ECO:0000256" key="4">
    <source>
        <dbReference type="ARBA" id="ARBA00022989"/>
    </source>
</evidence>
<evidence type="ECO:0000256" key="6">
    <source>
        <dbReference type="RuleBase" id="RU363032"/>
    </source>
</evidence>
<dbReference type="PANTHER" id="PTHR30177:SF33">
    <property type="entry name" value="POSSIBLE OSMOPROTECTANT (GLYCINE BETAINE_CARNITINE_CHOLINE_L-PROLINE) TRANSPORT INTEGRAL MEMBRANE PROTEIN ABC TRANSPORTER PROZ"/>
    <property type="match status" value="1"/>
</dbReference>
<proteinExistence type="inferred from homology"/>
<dbReference type="STRING" id="657387.BH688_08935"/>